<comment type="caution">
    <text evidence="5">The sequence shown here is derived from an EMBL/GenBank/DDBJ whole genome shotgun (WGS) entry which is preliminary data.</text>
</comment>
<evidence type="ECO:0000313" key="6">
    <source>
        <dbReference type="Proteomes" id="UP001596052"/>
    </source>
</evidence>
<dbReference type="SUPFAM" id="SSF53756">
    <property type="entry name" value="UDP-Glycosyltransferase/glycogen phosphorylase"/>
    <property type="match status" value="1"/>
</dbReference>
<accession>A0ABW0KR15</accession>
<dbReference type="Gene3D" id="3.40.50.2000">
    <property type="entry name" value="Glycogen Phosphorylase B"/>
    <property type="match status" value="1"/>
</dbReference>
<keyword evidence="2" id="KW-0328">Glycosyltransferase</keyword>
<evidence type="ECO:0000313" key="5">
    <source>
        <dbReference type="EMBL" id="MFC5455774.1"/>
    </source>
</evidence>
<gene>
    <name evidence="5" type="ORF">ACFQDI_12980</name>
</gene>
<dbReference type="Pfam" id="PF06925">
    <property type="entry name" value="MGDG_synth"/>
    <property type="match status" value="1"/>
</dbReference>
<dbReference type="PANTHER" id="PTHR43025">
    <property type="entry name" value="MONOGALACTOSYLDIACYLGLYCEROL SYNTHASE"/>
    <property type="match status" value="1"/>
</dbReference>
<keyword evidence="3" id="KW-0808">Transferase</keyword>
<proteinExistence type="inferred from homology"/>
<name>A0ABW0KR15_9BACT</name>
<evidence type="ECO:0000256" key="3">
    <source>
        <dbReference type="ARBA" id="ARBA00022679"/>
    </source>
</evidence>
<evidence type="ECO:0000256" key="2">
    <source>
        <dbReference type="ARBA" id="ARBA00022676"/>
    </source>
</evidence>
<keyword evidence="6" id="KW-1185">Reference proteome</keyword>
<sequence length="365" mass="39693">MILILTAGFGDGHNTAARSVAEALTRLCPDEKIEMSDLISESQPLISGICKSLYQFAITHWPAGWRMTYDLMGRPSVTGPDALWQTAMVNALKERIKTQQPRLIISTYPLYAILLETLSKQQAVPPLCTVITDSISVNRVWVMSGSSLFCVADEETKKVVIGFGVPESTIRVTGFPVDLAFTEPLPEQPQHHGARILYLPSTTGRRVAATLEALKPLFRSGVRMTLPVGKHDRRLYHVLRRFTDSMPPDTLEIIGWTKRIPEFLRTHDVVICKAGGAILHEVMAAKIPAVIDYVVPGQEEGNAEMITKHDGGIVTNSAAETAAAVGSILTNNSAVGRRMRASMAKISMPDAAIRTAKAALAIAAS</sequence>
<evidence type="ECO:0000256" key="1">
    <source>
        <dbReference type="ARBA" id="ARBA00006962"/>
    </source>
</evidence>
<dbReference type="InterPro" id="IPR050519">
    <property type="entry name" value="Glycosyltransf_28_UgtP"/>
</dbReference>
<evidence type="ECO:0000259" key="4">
    <source>
        <dbReference type="Pfam" id="PF06925"/>
    </source>
</evidence>
<dbReference type="PANTHER" id="PTHR43025:SF3">
    <property type="entry name" value="MONOGALACTOSYLDIACYLGLYCEROL SYNTHASE 1, CHLOROPLASTIC"/>
    <property type="match status" value="1"/>
</dbReference>
<dbReference type="Proteomes" id="UP001596052">
    <property type="component" value="Unassembled WGS sequence"/>
</dbReference>
<dbReference type="InterPro" id="IPR009695">
    <property type="entry name" value="Diacylglyc_glucosyltr_N"/>
</dbReference>
<dbReference type="RefSeq" id="WP_377167182.1">
    <property type="nucleotide sequence ID" value="NZ_JBHSMQ010000004.1"/>
</dbReference>
<protein>
    <recommendedName>
        <fullName evidence="4">Diacylglycerol glucosyltransferase N-terminal domain-containing protein</fullName>
    </recommendedName>
</protein>
<comment type="similarity">
    <text evidence="1">Belongs to the glycosyltransferase 28 family.</text>
</comment>
<dbReference type="EMBL" id="JBHSMQ010000004">
    <property type="protein sequence ID" value="MFC5455774.1"/>
    <property type="molecule type" value="Genomic_DNA"/>
</dbReference>
<reference evidence="6" key="1">
    <citation type="journal article" date="2019" name="Int. J. Syst. Evol. Microbiol.">
        <title>The Global Catalogue of Microorganisms (GCM) 10K type strain sequencing project: providing services to taxonomists for standard genome sequencing and annotation.</title>
        <authorList>
            <consortium name="The Broad Institute Genomics Platform"/>
            <consortium name="The Broad Institute Genome Sequencing Center for Infectious Disease"/>
            <person name="Wu L."/>
            <person name="Ma J."/>
        </authorList>
    </citation>
    <scope>NUCLEOTIDE SEQUENCE [LARGE SCALE GENOMIC DNA]</scope>
    <source>
        <strain evidence="6">CGMCC 4.1469</strain>
    </source>
</reference>
<organism evidence="5 6">
    <name type="scientific">Prosthecobacter fluviatilis</name>
    <dbReference type="NCBI Taxonomy" id="445931"/>
    <lineage>
        <taxon>Bacteria</taxon>
        <taxon>Pseudomonadati</taxon>
        <taxon>Verrucomicrobiota</taxon>
        <taxon>Verrucomicrobiia</taxon>
        <taxon>Verrucomicrobiales</taxon>
        <taxon>Verrucomicrobiaceae</taxon>
        <taxon>Prosthecobacter</taxon>
    </lineage>
</organism>
<feature type="domain" description="Diacylglycerol glucosyltransferase N-terminal" evidence="4">
    <location>
        <begin position="13"/>
        <end position="177"/>
    </location>
</feature>